<evidence type="ECO:0000313" key="2">
    <source>
        <dbReference type="Proteomes" id="UP000248961"/>
    </source>
</evidence>
<accession>A0A395HIP0</accession>
<sequence>MGLSSRLAATALGLAIVLGWLTDRHRLIWLTVQNHPSRLPQLSAFADHQVILADQLRNCEDVHLDEQRGFALLSCDPGRDTWNTVMGTFINASNPGTLYLYDYASAQNNPTAPHKHLHALTLTNFPTTKRKTFHPLGLAYNKETSTLFVANHAPPGPSIELFTLNPTQHTLTHKQSITHPLLHGPNALLALSPQELYITNDHRWPSAKYPVLNALETYTAYAGGTVVHANLATGEYKVVARLPFANGIAALNASHLAVASTTSPSVTIYLVTEGRGLERRLSIRTRFLVDNLSVDAKGRLVMAGHPFFPALGELARRNYRFEGLGDGEGGRPRAPSWVAEWDGNVDGVVRDLFVDRGGVYGCSSGAVRDVSRGVGLVVGLYERGILVWRE</sequence>
<dbReference type="RefSeq" id="XP_025546946.1">
    <property type="nucleotide sequence ID" value="XM_025694230.1"/>
</dbReference>
<dbReference type="VEuPathDB" id="FungiDB:BO97DRAFT_399253"/>
<dbReference type="PANTHER" id="PTHR11799:SF30">
    <property type="entry name" value="SERUM PARAOXONASE_ARYLESTERASE 2"/>
    <property type="match status" value="1"/>
</dbReference>
<proteinExistence type="predicted"/>
<dbReference type="InterPro" id="IPR011042">
    <property type="entry name" value="6-blade_b-propeller_TolB-like"/>
</dbReference>
<organism evidence="1 2">
    <name type="scientific">Aspergillus homomorphus (strain CBS 101889)</name>
    <dbReference type="NCBI Taxonomy" id="1450537"/>
    <lineage>
        <taxon>Eukaryota</taxon>
        <taxon>Fungi</taxon>
        <taxon>Dikarya</taxon>
        <taxon>Ascomycota</taxon>
        <taxon>Pezizomycotina</taxon>
        <taxon>Eurotiomycetes</taxon>
        <taxon>Eurotiomycetidae</taxon>
        <taxon>Eurotiales</taxon>
        <taxon>Aspergillaceae</taxon>
        <taxon>Aspergillus</taxon>
        <taxon>Aspergillus subgen. Circumdati</taxon>
    </lineage>
</organism>
<dbReference type="AlphaFoldDB" id="A0A395HIP0"/>
<dbReference type="SUPFAM" id="SSF63829">
    <property type="entry name" value="Calcium-dependent phosphotriesterase"/>
    <property type="match status" value="1"/>
</dbReference>
<keyword evidence="2" id="KW-1185">Reference proteome</keyword>
<dbReference type="PANTHER" id="PTHR11799">
    <property type="entry name" value="PARAOXONASE"/>
    <property type="match status" value="1"/>
</dbReference>
<name>A0A395HIP0_ASPHC</name>
<evidence type="ECO:0000313" key="1">
    <source>
        <dbReference type="EMBL" id="RAL07792.1"/>
    </source>
</evidence>
<protein>
    <submittedName>
        <fullName evidence="1">Calcium-dependent phosphotriesterase</fullName>
    </submittedName>
</protein>
<dbReference type="InterPro" id="IPR051288">
    <property type="entry name" value="Serum_paraoxonase/arylesterase"/>
</dbReference>
<dbReference type="EMBL" id="KZ824324">
    <property type="protein sequence ID" value="RAL07792.1"/>
    <property type="molecule type" value="Genomic_DNA"/>
</dbReference>
<dbReference type="Proteomes" id="UP000248961">
    <property type="component" value="Unassembled WGS sequence"/>
</dbReference>
<gene>
    <name evidence="1" type="ORF">BO97DRAFT_399253</name>
</gene>
<dbReference type="OrthoDB" id="5307922at2759"/>
<reference evidence="1 2" key="1">
    <citation type="submission" date="2018-02" db="EMBL/GenBank/DDBJ databases">
        <title>The genomes of Aspergillus section Nigri reveals drivers in fungal speciation.</title>
        <authorList>
            <consortium name="DOE Joint Genome Institute"/>
            <person name="Vesth T.C."/>
            <person name="Nybo J."/>
            <person name="Theobald S."/>
            <person name="Brandl J."/>
            <person name="Frisvad J.C."/>
            <person name="Nielsen K.F."/>
            <person name="Lyhne E.K."/>
            <person name="Kogle M.E."/>
            <person name="Kuo A."/>
            <person name="Riley R."/>
            <person name="Clum A."/>
            <person name="Nolan M."/>
            <person name="Lipzen A."/>
            <person name="Salamov A."/>
            <person name="Henrissat B."/>
            <person name="Wiebenga A."/>
            <person name="De vries R.P."/>
            <person name="Grigoriev I.V."/>
            <person name="Mortensen U.H."/>
            <person name="Andersen M.R."/>
            <person name="Baker S.E."/>
        </authorList>
    </citation>
    <scope>NUCLEOTIDE SEQUENCE [LARGE SCALE GENOMIC DNA]</scope>
    <source>
        <strain evidence="1 2">CBS 101889</strain>
    </source>
</reference>
<dbReference type="GeneID" id="37198519"/>
<dbReference type="Gene3D" id="2.120.10.30">
    <property type="entry name" value="TolB, C-terminal domain"/>
    <property type="match status" value="1"/>
</dbReference>